<evidence type="ECO:0000313" key="5">
    <source>
        <dbReference type="EMBL" id="PKC74679.1"/>
    </source>
</evidence>
<dbReference type="InterPro" id="IPR005303">
    <property type="entry name" value="MOCOS_middle"/>
</dbReference>
<evidence type="ECO:0000256" key="1">
    <source>
        <dbReference type="ARBA" id="ARBA00022679"/>
    </source>
</evidence>
<dbReference type="GO" id="GO:0006777">
    <property type="term" value="P:Mo-molybdopterin cofactor biosynthetic process"/>
    <property type="evidence" value="ECO:0007669"/>
    <property type="project" value="UniProtKB-UniRule"/>
</dbReference>
<dbReference type="InterPro" id="IPR005302">
    <property type="entry name" value="MoCF_Sase_C"/>
</dbReference>
<dbReference type="SUPFAM" id="SSF53383">
    <property type="entry name" value="PLP-dependent transferases"/>
    <property type="match status" value="1"/>
</dbReference>
<dbReference type="SUPFAM" id="SSF141673">
    <property type="entry name" value="MOSC N-terminal domain-like"/>
    <property type="match status" value="1"/>
</dbReference>
<dbReference type="Pfam" id="PF03473">
    <property type="entry name" value="MOSC"/>
    <property type="match status" value="1"/>
</dbReference>
<dbReference type="SUPFAM" id="SSF50800">
    <property type="entry name" value="PK beta-barrel domain-like"/>
    <property type="match status" value="1"/>
</dbReference>
<comment type="function">
    <text evidence="4">Sulfurates the molybdenum cofactor. Sulfation of molybdenum is essential for xanthine dehydrogenase (XDH) and aldehyde oxidase (ADO) enzymes in which molybdenum cofactor is liganded by 1 oxygen and 1 sulfur atom in active form.</text>
</comment>
<dbReference type="GO" id="GO:0030151">
    <property type="term" value="F:molybdenum ion binding"/>
    <property type="evidence" value="ECO:0007669"/>
    <property type="project" value="UniProtKB-UniRule"/>
</dbReference>
<dbReference type="OrthoDB" id="10264306at2759"/>
<dbReference type="PROSITE" id="PS51340">
    <property type="entry name" value="MOSC"/>
    <property type="match status" value="1"/>
</dbReference>
<keyword evidence="1 4" id="KW-0808">Transferase</keyword>
<dbReference type="InterPro" id="IPR028886">
    <property type="entry name" value="MoCo_sulfurase"/>
</dbReference>
<dbReference type="Proteomes" id="UP000232688">
    <property type="component" value="Unassembled WGS sequence"/>
</dbReference>
<dbReference type="VEuPathDB" id="FungiDB:RhiirA1_433323"/>
<dbReference type="Pfam" id="PF00266">
    <property type="entry name" value="Aminotran_5"/>
    <property type="match status" value="2"/>
</dbReference>
<feature type="modified residue" description="N6-(pyridoxal phosphate)lysine" evidence="4">
    <location>
        <position position="298"/>
    </location>
</feature>
<dbReference type="PANTHER" id="PTHR14237">
    <property type="entry name" value="MOLYBDOPTERIN COFACTOR SULFURASE MOSC"/>
    <property type="match status" value="1"/>
</dbReference>
<keyword evidence="2 4" id="KW-0663">Pyridoxal phosphate</keyword>
<dbReference type="EMBL" id="LLXH01000044">
    <property type="protein sequence ID" value="PKC74679.1"/>
    <property type="molecule type" value="Genomic_DNA"/>
</dbReference>
<dbReference type="HAMAP" id="MF_03050">
    <property type="entry name" value="MOCOS"/>
    <property type="match status" value="1"/>
</dbReference>
<name>A0A2I1E334_9GLOM</name>
<accession>A0A2I1E334</accession>
<proteinExistence type="inferred from homology"/>
<dbReference type="Pfam" id="PF03476">
    <property type="entry name" value="MOSC_N"/>
    <property type="match status" value="1"/>
</dbReference>
<dbReference type="EC" id="2.8.1.9" evidence="4"/>
<sequence>MALDSLECKPDLKNFNTEKTAFLKEFNVQYGYGGKIDQIREEEYPQLKGAVFLDHAATTTYAKSVLISFTTDLINNLYGNPHANSPSSQLCNQRLDKVRDRVLRHFNANPGDYQVIFTQNATAAIKLVGEMFPWTSDQSSYKYLRESHNSLIGLRRFAEEADAKLIKAITEDDFICLFENDPKTESIQCDNHYSTNALPRVGLIDSPHGTQQEFQNTYQQETSIQNNIIYNLFAYPAQCNFSGSRFPLNWIQKIKRFNKNNNSKTLVLLDAAAYVSSSLLSLSEVDTSPDFVTISFYKMFGFPTGLGALIVKNELEPILRKRYFGGGTLDSIVYDRPWQKFRKSLHERYEDGTVNFLDIIALDHAFDTSERLYNNFDLIKNHVTSLIIYLSRSMKSLRHYNGQPVCYIYSNRDFSNNTLQGPVFSFNAKRADGSWVGYLELERLASVNNIHIRTGRLCNPGSSARWTKLDSEDIIDSFYNGKTCHDDQDMWNGKPAGTIRISVGAMTTIDDILIWMNFFKKYYVEIAPSSVMNNSISFSQNLVLEKVTLFPIKSCHGFSISPSTSWPITSKGLMYDREWMLVDAGNGRALSQKRFPRMTLICPEIIRDKGLLAVSAPDKEPLYIDLNIYPNTVEFSTCSSQVCGDKIQTCVYTSSEINEWFSSFLNVSCRLARHASMKDNSLLQHRFIKSYFNVPDNMHLSLSNESPFLIISHSSVNYINKKIIEGGNQEVEPDCFRGNFLIKGTKEFEEDQWKFVKFDEQVFKIIGPCRRCNMTCINHKTAEVAKEPYSTLALCRQFNGKIHFGQHMIHVPELSEKPYLIKSNSLVQILTDRNLNKKLKKWTIWNWLWISLGIFLIYIFNKNIINKIYNYINYY</sequence>
<dbReference type="VEuPathDB" id="FungiDB:RhiirFUN_026402"/>
<evidence type="ECO:0000256" key="2">
    <source>
        <dbReference type="ARBA" id="ARBA00022898"/>
    </source>
</evidence>
<evidence type="ECO:0000256" key="4">
    <source>
        <dbReference type="HAMAP-Rule" id="MF_03050"/>
    </source>
</evidence>
<reference evidence="5 6" key="2">
    <citation type="submission" date="2017-10" db="EMBL/GenBank/DDBJ databases">
        <title>Genome analyses suggest a sexual origin of heterokaryosis in a supposedly ancient asexual fungus.</title>
        <authorList>
            <person name="Corradi N."/>
            <person name="Sedzielewska K."/>
            <person name="Noel J."/>
            <person name="Charron P."/>
            <person name="Farinelli L."/>
            <person name="Marton T."/>
            <person name="Kruger M."/>
            <person name="Pelin A."/>
            <person name="Brachmann A."/>
            <person name="Corradi N."/>
        </authorList>
    </citation>
    <scope>NUCLEOTIDE SEQUENCE [LARGE SCALE GENOMIC DNA]</scope>
    <source>
        <strain evidence="5 6">A1</strain>
    </source>
</reference>
<comment type="catalytic activity">
    <reaction evidence="4">
        <text>Mo-molybdopterin + L-cysteine + AH2 = thio-Mo-molybdopterin + L-alanine + A + H2O</text>
        <dbReference type="Rhea" id="RHEA:42636"/>
        <dbReference type="ChEBI" id="CHEBI:13193"/>
        <dbReference type="ChEBI" id="CHEBI:15377"/>
        <dbReference type="ChEBI" id="CHEBI:17499"/>
        <dbReference type="ChEBI" id="CHEBI:35235"/>
        <dbReference type="ChEBI" id="CHEBI:57972"/>
        <dbReference type="ChEBI" id="CHEBI:71302"/>
        <dbReference type="ChEBI" id="CHEBI:82685"/>
        <dbReference type="EC" id="2.8.1.9"/>
    </reaction>
</comment>
<evidence type="ECO:0000256" key="3">
    <source>
        <dbReference type="ARBA" id="ARBA00023150"/>
    </source>
</evidence>
<comment type="caution">
    <text evidence="5">The sequence shown here is derived from an EMBL/GenBank/DDBJ whole genome shotgun (WGS) entry which is preliminary data.</text>
</comment>
<dbReference type="InterPro" id="IPR015424">
    <property type="entry name" value="PyrdxlP-dep_Trfase"/>
</dbReference>
<evidence type="ECO:0000313" key="6">
    <source>
        <dbReference type="Proteomes" id="UP000232688"/>
    </source>
</evidence>
<feature type="active site" evidence="4">
    <location>
        <position position="458"/>
    </location>
</feature>
<protein>
    <recommendedName>
        <fullName evidence="4">Molybdenum cofactor sulfurase</fullName>
        <shortName evidence="4">MCS</shortName>
        <shortName evidence="4">MOS</shortName>
        <shortName evidence="4">MoCo sulfurase</shortName>
        <ecNumber evidence="4">2.8.1.9</ecNumber>
    </recommendedName>
    <alternativeName>
        <fullName evidence="4">Molybdenum cofactor sulfurtransferase</fullName>
    </alternativeName>
</protein>
<dbReference type="InterPro" id="IPR015421">
    <property type="entry name" value="PyrdxlP-dep_Trfase_major"/>
</dbReference>
<dbReference type="GO" id="GO:0016829">
    <property type="term" value="F:lyase activity"/>
    <property type="evidence" value="ECO:0007669"/>
    <property type="project" value="UniProtKB-UniRule"/>
</dbReference>
<keyword evidence="3 4" id="KW-0501">Molybdenum cofactor biosynthesis</keyword>
<dbReference type="InterPro" id="IPR011037">
    <property type="entry name" value="Pyrv_Knase-like_insert_dom_sf"/>
</dbReference>
<dbReference type="VEuPathDB" id="FungiDB:FUN_001539"/>
<dbReference type="GO" id="GO:0008265">
    <property type="term" value="F:molybdenum cofactor sulfurtransferase activity"/>
    <property type="evidence" value="ECO:0007669"/>
    <property type="project" value="UniProtKB-UniRule"/>
</dbReference>
<dbReference type="AlphaFoldDB" id="A0A2I1E334"/>
<dbReference type="Gene3D" id="3.40.640.10">
    <property type="entry name" value="Type I PLP-dependent aspartate aminotransferase-like (Major domain)"/>
    <property type="match status" value="1"/>
</dbReference>
<comment type="cofactor">
    <cofactor evidence="4">
        <name>pyridoxal 5'-phosphate</name>
        <dbReference type="ChEBI" id="CHEBI:597326"/>
    </cofactor>
</comment>
<gene>
    <name evidence="5" type="ORF">RhiirA1_433323</name>
</gene>
<reference evidence="5 6" key="1">
    <citation type="submission" date="2017-10" db="EMBL/GenBank/DDBJ databases">
        <title>Extensive intraspecific genome diversity in a model arbuscular mycorrhizal fungus.</title>
        <authorList>
            <person name="Chen E.C.H."/>
            <person name="Morin E."/>
            <person name="Baudet D."/>
            <person name="Noel J."/>
            <person name="Ndikumana S."/>
            <person name="Charron P."/>
            <person name="St-Onge C."/>
            <person name="Giorgi J."/>
            <person name="Grigoriev I.V."/>
            <person name="Roux C."/>
            <person name="Martin F.M."/>
            <person name="Corradi N."/>
        </authorList>
    </citation>
    <scope>NUCLEOTIDE SEQUENCE [LARGE SCALE GENOMIC DNA]</scope>
    <source>
        <strain evidence="5 6">A1</strain>
    </source>
</reference>
<dbReference type="PANTHER" id="PTHR14237:SF80">
    <property type="entry name" value="MOLYBDENUM COFACTOR SULFURASE"/>
    <property type="match status" value="1"/>
</dbReference>
<dbReference type="InterPro" id="IPR000192">
    <property type="entry name" value="Aminotrans_V_dom"/>
</dbReference>
<dbReference type="GO" id="GO:0030170">
    <property type="term" value="F:pyridoxal phosphate binding"/>
    <property type="evidence" value="ECO:0007669"/>
    <property type="project" value="UniProtKB-UniRule"/>
</dbReference>
<comment type="similarity">
    <text evidence="4">Belongs to the class-V pyridoxal-phosphate-dependent aminotransferase family. MOCOS subfamily.</text>
</comment>
<organism evidence="5 6">
    <name type="scientific">Rhizophagus irregularis</name>
    <dbReference type="NCBI Taxonomy" id="588596"/>
    <lineage>
        <taxon>Eukaryota</taxon>
        <taxon>Fungi</taxon>
        <taxon>Fungi incertae sedis</taxon>
        <taxon>Mucoromycota</taxon>
        <taxon>Glomeromycotina</taxon>
        <taxon>Glomeromycetes</taxon>
        <taxon>Glomerales</taxon>
        <taxon>Glomeraceae</taxon>
        <taxon>Rhizophagus</taxon>
    </lineage>
</organism>